<evidence type="ECO:0000256" key="1">
    <source>
        <dbReference type="SAM" id="MobiDB-lite"/>
    </source>
</evidence>
<feature type="compositionally biased region" description="Basic and acidic residues" evidence="1">
    <location>
        <begin position="1255"/>
        <end position="1308"/>
    </location>
</feature>
<feature type="region of interest" description="Disordered" evidence="1">
    <location>
        <begin position="1251"/>
        <end position="1318"/>
    </location>
</feature>
<reference evidence="2" key="1">
    <citation type="submission" date="2022-10" db="EMBL/GenBank/DDBJ databases">
        <authorList>
            <person name="Chen Y."/>
            <person name="Dougan E. K."/>
            <person name="Chan C."/>
            <person name="Rhodes N."/>
            <person name="Thang M."/>
        </authorList>
    </citation>
    <scope>NUCLEOTIDE SEQUENCE</scope>
</reference>
<name>A0A9P1FQD2_9DINO</name>
<dbReference type="EMBL" id="CAMXCT020000895">
    <property type="protein sequence ID" value="CAL1137903.1"/>
    <property type="molecule type" value="Genomic_DNA"/>
</dbReference>
<comment type="caution">
    <text evidence="2">The sequence shown here is derived from an EMBL/GenBank/DDBJ whole genome shotgun (WGS) entry which is preliminary data.</text>
</comment>
<feature type="compositionally biased region" description="Low complexity" evidence="1">
    <location>
        <begin position="120"/>
        <end position="136"/>
    </location>
</feature>
<reference evidence="3 4" key="2">
    <citation type="submission" date="2024-05" db="EMBL/GenBank/DDBJ databases">
        <authorList>
            <person name="Chen Y."/>
            <person name="Shah S."/>
            <person name="Dougan E. K."/>
            <person name="Thang M."/>
            <person name="Chan C."/>
        </authorList>
    </citation>
    <scope>NUCLEOTIDE SEQUENCE [LARGE SCALE GENOMIC DNA]</scope>
</reference>
<evidence type="ECO:0000313" key="3">
    <source>
        <dbReference type="EMBL" id="CAL4771840.1"/>
    </source>
</evidence>
<protein>
    <submittedName>
        <fullName evidence="2">Uncharacterized protein</fullName>
    </submittedName>
</protein>
<dbReference type="EMBL" id="CAMXCT010000895">
    <property type="protein sequence ID" value="CAI3984528.1"/>
    <property type="molecule type" value="Genomic_DNA"/>
</dbReference>
<dbReference type="Proteomes" id="UP001152797">
    <property type="component" value="Unassembled WGS sequence"/>
</dbReference>
<sequence>MSIVLLSRYPSHISSPYKDEWESKLGELLAELPIVLDDDEEMERKRRVSVEEIRAMVASRCMELCHGTNGPDRRLDLESTKQGFLDHLTKLKEIHGPDMVFGPCPCSQTSEEQGGDLKRSSTSQSLQSDSTSSAASTDSSVKHKLFYLCKEGTVWTVVQVEKAYEGYRCYLSCNEWYTLRTPFSQWYTKNWNISALEIGEELGMGERHVCFESVAGAQSTGSASLPVDGATSLGILQVLASVLPANGLQAAAIQQCYEILAFVSHFMSVNVTLFPLGQRVECELAITNNEMNTKQLQVVLKRAGLQWFRPGFTFHKKLPKPCQDTVNLASCLISLFRVRAEQSFWLASPAVRRLTKTLASCFAQHAELAIEKAMRRDCPDPCLESKYHPFTASSRRKGSKALQMVLIQRFAAKGGGFVTCKHEQSLQSLGVVQAGSSLATRTASEYCVRALCATANFCADYIDNARLKVLSVILRLNGRHFSAPTQLLPSGADPEECVDAMKTFTEALKVAAGTPQGENVKVPPGSFSWKSYRQATKATLAGLSNSLRNCLPASWSFTKCLPPNVLSPAALHSDRISMIPLEKQMYGMDGSKNLFFNYCYKSFKSEPQFYLHENFHRLIFSADEGTEAHSDVQPFGFLGFLHLANSNLYVLMWPDIFHKINRRVAQALNHPECAELKLLLKQAMKLFRFSRAPFSTGRFGQMISEARVDLLRALKAGEMEELVDMWLSGVAKDRGVQVLADDSNQDKLRSVVICFKPLREYLGQVDADMQRKPTASVQHSVYLASGKSVQKLISRTVASATSRESLLFIGALCDDEEATDKLKLHSSLLLAILGALCDLDSNHRALPWRVSVAIDHTQLPSLLKFMEQEWFFVNAVIDTLDDKEPLWRLLSHTRWQVYRDCMTKGEHFGFSLARINSPAAAPFLDVVRIVLGLTSSDEKQSDSLLSSLHSELCFNDLRDACKRGSKKERQSPSNFHCVSMKSCARRSSGCLTVEVEDSDWQDPLPRKHIQSSVLSALRLTDRSLGIPTSGLTKCKAPLLTKPHVLSQRLGLLKCLQRIFEACSGSLEEKRDMALNAYHDLWLSKLVVEHTLIRVKNESKEFASHPDLVLTAGPFTILTIALTPASAHEPELYRLCTNTEEKIVTDLTKFELALCEPVVEEGTMSFRAKGEYLSLIDFTAQHGILTIAPGVLRSLMARMKIKKAGSLTHRLRVELFLQTEEEPGDEDWDRLDGQSEDEELGEMVNVVCGMCDEKDDDRQGDHEPVAERKPEPDVVPVEEPKDPVAEPETVRADAGKVHADQCARGRPEGEWPPGSKPYFGNPATSSPFVQCYLPQGFVFQGRKSKSLSFQEGPASTVRGICRSKEAAILGVQTWAWQWFNSLKKEDKSSLVETDALAERPAKKARVN</sequence>
<dbReference type="EMBL" id="CAMXCT030000895">
    <property type="protein sequence ID" value="CAL4771840.1"/>
    <property type="molecule type" value="Genomic_DNA"/>
</dbReference>
<gene>
    <name evidence="2" type="ORF">C1SCF055_LOCUS12056</name>
</gene>
<accession>A0A9P1FQD2</accession>
<evidence type="ECO:0000313" key="4">
    <source>
        <dbReference type="Proteomes" id="UP001152797"/>
    </source>
</evidence>
<evidence type="ECO:0000313" key="2">
    <source>
        <dbReference type="EMBL" id="CAI3984528.1"/>
    </source>
</evidence>
<feature type="region of interest" description="Disordered" evidence="1">
    <location>
        <begin position="105"/>
        <end position="136"/>
    </location>
</feature>
<keyword evidence="4" id="KW-1185">Reference proteome</keyword>
<dbReference type="OrthoDB" id="435846at2759"/>
<proteinExistence type="predicted"/>
<organism evidence="2">
    <name type="scientific">Cladocopium goreaui</name>
    <dbReference type="NCBI Taxonomy" id="2562237"/>
    <lineage>
        <taxon>Eukaryota</taxon>
        <taxon>Sar</taxon>
        <taxon>Alveolata</taxon>
        <taxon>Dinophyceae</taxon>
        <taxon>Suessiales</taxon>
        <taxon>Symbiodiniaceae</taxon>
        <taxon>Cladocopium</taxon>
    </lineage>
</organism>